<dbReference type="SUPFAM" id="SSF55729">
    <property type="entry name" value="Acyl-CoA N-acyltransferases (Nat)"/>
    <property type="match status" value="1"/>
</dbReference>
<dbReference type="RefSeq" id="WP_113032035.1">
    <property type="nucleotide sequence ID" value="NZ_QMFB01000009.1"/>
</dbReference>
<dbReference type="InterPro" id="IPR051531">
    <property type="entry name" value="N-acetyltransferase"/>
</dbReference>
<name>A0A329MKP2_9BACL</name>
<organism evidence="2 3">
    <name type="scientific">Paenibacillus contaminans</name>
    <dbReference type="NCBI Taxonomy" id="450362"/>
    <lineage>
        <taxon>Bacteria</taxon>
        <taxon>Bacillati</taxon>
        <taxon>Bacillota</taxon>
        <taxon>Bacilli</taxon>
        <taxon>Bacillales</taxon>
        <taxon>Paenibacillaceae</taxon>
        <taxon>Paenibacillus</taxon>
    </lineage>
</organism>
<dbReference type="GO" id="GO:0016747">
    <property type="term" value="F:acyltransferase activity, transferring groups other than amino-acyl groups"/>
    <property type="evidence" value="ECO:0007669"/>
    <property type="project" value="InterPro"/>
</dbReference>
<dbReference type="CDD" id="cd04301">
    <property type="entry name" value="NAT_SF"/>
    <property type="match status" value="1"/>
</dbReference>
<reference evidence="2 3" key="1">
    <citation type="journal article" date="2009" name="Int. J. Syst. Evol. Microbiol.">
        <title>Paenibacillus contaminans sp. nov., isolated from a contaminated laboratory plate.</title>
        <authorList>
            <person name="Chou J.H."/>
            <person name="Lee J.H."/>
            <person name="Lin M.C."/>
            <person name="Chang P.S."/>
            <person name="Arun A.B."/>
            <person name="Young C.C."/>
            <person name="Chen W.M."/>
        </authorList>
    </citation>
    <scope>NUCLEOTIDE SEQUENCE [LARGE SCALE GENOMIC DNA]</scope>
    <source>
        <strain evidence="2 3">CKOBP-6</strain>
    </source>
</reference>
<dbReference type="OrthoDB" id="9785602at2"/>
<comment type="caution">
    <text evidence="2">The sequence shown here is derived from an EMBL/GenBank/DDBJ whole genome shotgun (WGS) entry which is preliminary data.</text>
</comment>
<keyword evidence="3" id="KW-1185">Reference proteome</keyword>
<dbReference type="Proteomes" id="UP000250369">
    <property type="component" value="Unassembled WGS sequence"/>
</dbReference>
<evidence type="ECO:0000313" key="2">
    <source>
        <dbReference type="EMBL" id="RAV20138.1"/>
    </source>
</evidence>
<protein>
    <submittedName>
        <fullName evidence="2">N-acetyltransferase</fullName>
    </submittedName>
</protein>
<dbReference type="InterPro" id="IPR000182">
    <property type="entry name" value="GNAT_dom"/>
</dbReference>
<accession>A0A329MKP2</accession>
<dbReference type="PANTHER" id="PTHR43792:SF1">
    <property type="entry name" value="N-ACETYLTRANSFERASE DOMAIN-CONTAINING PROTEIN"/>
    <property type="match status" value="1"/>
</dbReference>
<evidence type="ECO:0000313" key="3">
    <source>
        <dbReference type="Proteomes" id="UP000250369"/>
    </source>
</evidence>
<keyword evidence="2" id="KW-0808">Transferase</keyword>
<dbReference type="AlphaFoldDB" id="A0A329MKP2"/>
<feature type="domain" description="N-acetyltransferase" evidence="1">
    <location>
        <begin position="8"/>
        <end position="162"/>
    </location>
</feature>
<evidence type="ECO:0000259" key="1">
    <source>
        <dbReference type="PROSITE" id="PS51186"/>
    </source>
</evidence>
<dbReference type="PANTHER" id="PTHR43792">
    <property type="entry name" value="GNAT FAMILY, PUTATIVE (AFU_ORTHOLOGUE AFUA_3G00765)-RELATED-RELATED"/>
    <property type="match status" value="1"/>
</dbReference>
<proteinExistence type="predicted"/>
<dbReference type="EMBL" id="QMFB01000009">
    <property type="protein sequence ID" value="RAV20138.1"/>
    <property type="molecule type" value="Genomic_DNA"/>
</dbReference>
<dbReference type="InterPro" id="IPR016181">
    <property type="entry name" value="Acyl_CoA_acyltransferase"/>
</dbReference>
<dbReference type="PROSITE" id="PS51186">
    <property type="entry name" value="GNAT"/>
    <property type="match status" value="1"/>
</dbReference>
<gene>
    <name evidence="2" type="ORF">DQG23_16850</name>
</gene>
<dbReference type="Gene3D" id="3.40.630.30">
    <property type="match status" value="1"/>
</dbReference>
<dbReference type="Pfam" id="PF13302">
    <property type="entry name" value="Acetyltransf_3"/>
    <property type="match status" value="1"/>
</dbReference>
<sequence length="176" mass="20411">MRIETERLIIRDLREDDWEAVHEYASSPLVAEHMQWGPNTEEETKAFLRRAMSWQKDDPRTEFELAVTLRNNGKLIGGCGLHAEGEIGEIGYCFHPAYWRQGYASEAATAMLALGFEDLKLHRIFATCRPENTGSAKVMEHVGMRYEGRLREHIRAKGRWLDSLQYAILDREFRRG</sequence>